<dbReference type="OrthoDB" id="155529at2"/>
<sequence length="264" mass="28619">MSLTRNLLALAAALLCAASAFAAEPQPLRVLSYNIHHGEGMDHKIDLPRLAGVIKSVSPDLVLLQEVDRNVKRSGEVDQIAELAKLTGMQFAFGGNLSLGDGKYGNAILSRFPLEDVENHLLPNGEGGEQRGVLSAVVKLPESLGGVQCRVLATHLDHRPGDADRLASVDAIAKWLGEEDRLVILGGDFNATPESEVLKKFREWWTPAGTQETPTIPVAKPTRQIDFVGYRYGETIKVGEAVVLDEPVASDHRPILATFFLKAE</sequence>
<dbReference type="InterPro" id="IPR036691">
    <property type="entry name" value="Endo/exonu/phosph_ase_sf"/>
</dbReference>
<dbReference type="RefSeq" id="WP_105334321.1">
    <property type="nucleotide sequence ID" value="NZ_PUHZ01000005.1"/>
</dbReference>
<evidence type="ECO:0000313" key="4">
    <source>
        <dbReference type="Proteomes" id="UP000237819"/>
    </source>
</evidence>
<dbReference type="Pfam" id="PF03372">
    <property type="entry name" value="Exo_endo_phos"/>
    <property type="match status" value="1"/>
</dbReference>
<dbReference type="InterPro" id="IPR051916">
    <property type="entry name" value="GPI-anchor_lipid_remodeler"/>
</dbReference>
<dbReference type="PANTHER" id="PTHR14859:SF15">
    <property type="entry name" value="ENDONUCLEASE_EXONUCLEASE_PHOSPHATASE DOMAIN-CONTAINING PROTEIN"/>
    <property type="match status" value="1"/>
</dbReference>
<keyword evidence="1" id="KW-0732">Signal</keyword>
<evidence type="ECO:0000259" key="2">
    <source>
        <dbReference type="Pfam" id="PF03372"/>
    </source>
</evidence>
<organism evidence="3 4">
    <name type="scientific">Blastopirellula marina</name>
    <dbReference type="NCBI Taxonomy" id="124"/>
    <lineage>
        <taxon>Bacteria</taxon>
        <taxon>Pseudomonadati</taxon>
        <taxon>Planctomycetota</taxon>
        <taxon>Planctomycetia</taxon>
        <taxon>Pirellulales</taxon>
        <taxon>Pirellulaceae</taxon>
        <taxon>Blastopirellula</taxon>
    </lineage>
</organism>
<accession>A0A2S8GSN0</accession>
<dbReference type="Proteomes" id="UP000237819">
    <property type="component" value="Unassembled WGS sequence"/>
</dbReference>
<dbReference type="GO" id="GO:0006506">
    <property type="term" value="P:GPI anchor biosynthetic process"/>
    <property type="evidence" value="ECO:0007669"/>
    <property type="project" value="TreeGrafter"/>
</dbReference>
<protein>
    <submittedName>
        <fullName evidence="3">Endonuclease</fullName>
    </submittedName>
</protein>
<keyword evidence="3" id="KW-0540">Nuclease</keyword>
<name>A0A2S8GSN0_9BACT</name>
<dbReference type="SUPFAM" id="SSF56219">
    <property type="entry name" value="DNase I-like"/>
    <property type="match status" value="1"/>
</dbReference>
<dbReference type="GO" id="GO:0004519">
    <property type="term" value="F:endonuclease activity"/>
    <property type="evidence" value="ECO:0007669"/>
    <property type="project" value="UniProtKB-KW"/>
</dbReference>
<feature type="signal peptide" evidence="1">
    <location>
        <begin position="1"/>
        <end position="22"/>
    </location>
</feature>
<dbReference type="EMBL" id="PUHZ01000005">
    <property type="protein sequence ID" value="PQO47433.1"/>
    <property type="molecule type" value="Genomic_DNA"/>
</dbReference>
<comment type="caution">
    <text evidence="3">The sequence shown here is derived from an EMBL/GenBank/DDBJ whole genome shotgun (WGS) entry which is preliminary data.</text>
</comment>
<dbReference type="PANTHER" id="PTHR14859">
    <property type="entry name" value="CALCOFLUOR WHITE HYPERSENSITIVE PROTEIN PRECURSOR"/>
    <property type="match status" value="1"/>
</dbReference>
<proteinExistence type="predicted"/>
<dbReference type="Gene3D" id="3.60.10.10">
    <property type="entry name" value="Endonuclease/exonuclease/phosphatase"/>
    <property type="match status" value="1"/>
</dbReference>
<feature type="chain" id="PRO_5015733638" evidence="1">
    <location>
        <begin position="23"/>
        <end position="264"/>
    </location>
</feature>
<dbReference type="GO" id="GO:0016020">
    <property type="term" value="C:membrane"/>
    <property type="evidence" value="ECO:0007669"/>
    <property type="project" value="GOC"/>
</dbReference>
<feature type="domain" description="Endonuclease/exonuclease/phosphatase" evidence="2">
    <location>
        <begin position="31"/>
        <end position="252"/>
    </location>
</feature>
<evidence type="ECO:0000313" key="3">
    <source>
        <dbReference type="EMBL" id="PQO47433.1"/>
    </source>
</evidence>
<gene>
    <name evidence="3" type="ORF">C5Y93_05155</name>
</gene>
<keyword evidence="3" id="KW-0255">Endonuclease</keyword>
<dbReference type="AlphaFoldDB" id="A0A2S8GSN0"/>
<keyword evidence="3" id="KW-0378">Hydrolase</keyword>
<dbReference type="InterPro" id="IPR005135">
    <property type="entry name" value="Endo/exonuclease/phosphatase"/>
</dbReference>
<reference evidence="3 4" key="1">
    <citation type="submission" date="2018-02" db="EMBL/GenBank/DDBJ databases">
        <title>Comparative genomes isolates from brazilian mangrove.</title>
        <authorList>
            <person name="Araujo J.E."/>
            <person name="Taketani R.G."/>
            <person name="Silva M.C.P."/>
            <person name="Loureco M.V."/>
            <person name="Andreote F.D."/>
        </authorList>
    </citation>
    <scope>NUCLEOTIDE SEQUENCE [LARGE SCALE GENOMIC DNA]</scope>
    <source>
        <strain evidence="3 4">Nap-Phe MGV</strain>
    </source>
</reference>
<evidence type="ECO:0000256" key="1">
    <source>
        <dbReference type="SAM" id="SignalP"/>
    </source>
</evidence>